<keyword evidence="2" id="KW-1185">Reference proteome</keyword>
<organism evidence="1 2">
    <name type="scientific">Larinioides sclopetarius</name>
    <dbReference type="NCBI Taxonomy" id="280406"/>
    <lineage>
        <taxon>Eukaryota</taxon>
        <taxon>Metazoa</taxon>
        <taxon>Ecdysozoa</taxon>
        <taxon>Arthropoda</taxon>
        <taxon>Chelicerata</taxon>
        <taxon>Arachnida</taxon>
        <taxon>Araneae</taxon>
        <taxon>Araneomorphae</taxon>
        <taxon>Entelegynae</taxon>
        <taxon>Araneoidea</taxon>
        <taxon>Araneidae</taxon>
        <taxon>Larinioides</taxon>
    </lineage>
</organism>
<evidence type="ECO:0000313" key="1">
    <source>
        <dbReference type="EMBL" id="CAL1297005.1"/>
    </source>
</evidence>
<proteinExistence type="predicted"/>
<protein>
    <submittedName>
        <fullName evidence="1">Uncharacterized protein</fullName>
    </submittedName>
</protein>
<dbReference type="EMBL" id="CAXIEN010000410">
    <property type="protein sequence ID" value="CAL1297005.1"/>
    <property type="molecule type" value="Genomic_DNA"/>
</dbReference>
<dbReference type="Proteomes" id="UP001497382">
    <property type="component" value="Unassembled WGS sequence"/>
</dbReference>
<accession>A0AAV2BM79</accession>
<reference evidence="1 2" key="1">
    <citation type="submission" date="2024-04" db="EMBL/GenBank/DDBJ databases">
        <authorList>
            <person name="Rising A."/>
            <person name="Reimegard J."/>
            <person name="Sonavane S."/>
            <person name="Akerstrom W."/>
            <person name="Nylinder S."/>
            <person name="Hedman E."/>
            <person name="Kallberg Y."/>
        </authorList>
    </citation>
    <scope>NUCLEOTIDE SEQUENCE [LARGE SCALE GENOMIC DNA]</scope>
</reference>
<comment type="caution">
    <text evidence="1">The sequence shown here is derived from an EMBL/GenBank/DDBJ whole genome shotgun (WGS) entry which is preliminary data.</text>
</comment>
<gene>
    <name evidence="1" type="ORF">LARSCL_LOCUS20046</name>
</gene>
<name>A0AAV2BM79_9ARAC</name>
<dbReference type="AlphaFoldDB" id="A0AAV2BM79"/>
<evidence type="ECO:0000313" key="2">
    <source>
        <dbReference type="Proteomes" id="UP001497382"/>
    </source>
</evidence>
<sequence length="213" mass="24404">MVVFCTSALCKRKTSEACLLGEEDFEIFPENEKELKDTCKFAKTTLQCAVDFVDKCGERNFDLFHSNYEKVGKLMDAAAEICRPESELYSRVVQLLPCTRNILRNDEELCQEHSREAIVSLERTMVNNKNAKSERNRLYKLYDCLFPVLTSNCFLIQTTKKCGSQARNTALEIMGKVGLLDSECLQSNRDEALQLLEIVQFLIGEEIYTKQLV</sequence>